<dbReference type="AlphaFoldDB" id="A0A933SE89"/>
<comment type="caution">
    <text evidence="9">The sequence shown here is derived from an EMBL/GenBank/DDBJ whole genome shotgun (WGS) entry which is preliminary data.</text>
</comment>
<dbReference type="GO" id="GO:0005886">
    <property type="term" value="C:plasma membrane"/>
    <property type="evidence" value="ECO:0007669"/>
    <property type="project" value="UniProtKB-UniRule"/>
</dbReference>
<dbReference type="HAMAP" id="MF_02065">
    <property type="entry name" value="MltG"/>
    <property type="match status" value="1"/>
</dbReference>
<dbReference type="Gene3D" id="3.30.1490.480">
    <property type="entry name" value="Endolytic murein transglycosylase"/>
    <property type="match status" value="1"/>
</dbReference>
<name>A0A933SE89_UNCEI</name>
<dbReference type="EC" id="4.2.2.29" evidence="7"/>
<dbReference type="CDD" id="cd08010">
    <property type="entry name" value="MltG_like"/>
    <property type="match status" value="1"/>
</dbReference>
<evidence type="ECO:0000256" key="7">
    <source>
        <dbReference type="HAMAP-Rule" id="MF_02065"/>
    </source>
</evidence>
<keyword evidence="3 7" id="KW-1133">Transmembrane helix</keyword>
<dbReference type="PANTHER" id="PTHR30518:SF2">
    <property type="entry name" value="ENDOLYTIC MUREIN TRANSGLYCOSYLASE"/>
    <property type="match status" value="1"/>
</dbReference>
<evidence type="ECO:0000256" key="5">
    <source>
        <dbReference type="ARBA" id="ARBA00023239"/>
    </source>
</evidence>
<dbReference type="Pfam" id="PF02618">
    <property type="entry name" value="YceG"/>
    <property type="match status" value="1"/>
</dbReference>
<comment type="catalytic activity">
    <reaction evidence="7">
        <text>a peptidoglycan chain = a peptidoglycan chain with N-acetyl-1,6-anhydromuramyl-[peptide] at the reducing end + a peptidoglycan chain with N-acetylglucosamine at the non-reducing end.</text>
        <dbReference type="EC" id="4.2.2.29"/>
    </reaction>
</comment>
<dbReference type="InterPro" id="IPR003770">
    <property type="entry name" value="MLTG-like"/>
</dbReference>
<comment type="function">
    <text evidence="7">Functions as a peptidoglycan terminase that cleaves nascent peptidoglycan strands endolytically to terminate their elongation.</text>
</comment>
<comment type="similarity">
    <text evidence="7">Belongs to the transglycosylase MltG family.</text>
</comment>
<reference evidence="9" key="1">
    <citation type="submission" date="2020-07" db="EMBL/GenBank/DDBJ databases">
        <title>Huge and variable diversity of episymbiotic CPR bacteria and DPANN archaea in groundwater ecosystems.</title>
        <authorList>
            <person name="He C.Y."/>
            <person name="Keren R."/>
            <person name="Whittaker M."/>
            <person name="Farag I.F."/>
            <person name="Doudna J."/>
            <person name="Cate J.H.D."/>
            <person name="Banfield J.F."/>
        </authorList>
    </citation>
    <scope>NUCLEOTIDE SEQUENCE</scope>
    <source>
        <strain evidence="9">NC_groundwater_1813_Pr3_B-0.1um_71_17</strain>
    </source>
</reference>
<dbReference type="EMBL" id="JACRIW010000113">
    <property type="protein sequence ID" value="MBI5170957.1"/>
    <property type="molecule type" value="Genomic_DNA"/>
</dbReference>
<feature type="region of interest" description="Disordered" evidence="8">
    <location>
        <begin position="356"/>
        <end position="376"/>
    </location>
</feature>
<organism evidence="9 10">
    <name type="scientific">Eiseniibacteriota bacterium</name>
    <dbReference type="NCBI Taxonomy" id="2212470"/>
    <lineage>
        <taxon>Bacteria</taxon>
        <taxon>Candidatus Eiseniibacteriota</taxon>
    </lineage>
</organism>
<evidence type="ECO:0000256" key="4">
    <source>
        <dbReference type="ARBA" id="ARBA00023136"/>
    </source>
</evidence>
<dbReference type="GO" id="GO:0008932">
    <property type="term" value="F:lytic endotransglycosylase activity"/>
    <property type="evidence" value="ECO:0007669"/>
    <property type="project" value="UniProtKB-UniRule"/>
</dbReference>
<keyword evidence="6 7" id="KW-0961">Cell wall biogenesis/degradation</keyword>
<dbReference type="PANTHER" id="PTHR30518">
    <property type="entry name" value="ENDOLYTIC MUREIN TRANSGLYCOSYLASE"/>
    <property type="match status" value="1"/>
</dbReference>
<keyword evidence="4 7" id="KW-0472">Membrane</keyword>
<dbReference type="NCBIfam" id="TIGR00247">
    <property type="entry name" value="endolytic transglycosylase MltG"/>
    <property type="match status" value="1"/>
</dbReference>
<accession>A0A933SE89</accession>
<dbReference type="GO" id="GO:0071555">
    <property type="term" value="P:cell wall organization"/>
    <property type="evidence" value="ECO:0007669"/>
    <property type="project" value="UniProtKB-KW"/>
</dbReference>
<proteinExistence type="inferred from homology"/>
<evidence type="ECO:0000256" key="2">
    <source>
        <dbReference type="ARBA" id="ARBA00022692"/>
    </source>
</evidence>
<evidence type="ECO:0000256" key="6">
    <source>
        <dbReference type="ARBA" id="ARBA00023316"/>
    </source>
</evidence>
<evidence type="ECO:0000313" key="9">
    <source>
        <dbReference type="EMBL" id="MBI5170957.1"/>
    </source>
</evidence>
<dbReference type="Proteomes" id="UP000696931">
    <property type="component" value="Unassembled WGS sequence"/>
</dbReference>
<dbReference type="GO" id="GO:0009252">
    <property type="term" value="P:peptidoglycan biosynthetic process"/>
    <property type="evidence" value="ECO:0007669"/>
    <property type="project" value="UniProtKB-UniRule"/>
</dbReference>
<evidence type="ECO:0000256" key="8">
    <source>
        <dbReference type="SAM" id="MobiDB-lite"/>
    </source>
</evidence>
<keyword evidence="2 7" id="KW-0812">Transmembrane</keyword>
<dbReference type="Gene3D" id="3.30.160.60">
    <property type="entry name" value="Classic Zinc Finger"/>
    <property type="match status" value="1"/>
</dbReference>
<evidence type="ECO:0000256" key="3">
    <source>
        <dbReference type="ARBA" id="ARBA00022989"/>
    </source>
</evidence>
<evidence type="ECO:0000256" key="1">
    <source>
        <dbReference type="ARBA" id="ARBA00022475"/>
    </source>
</evidence>
<keyword evidence="5 7" id="KW-0456">Lyase</keyword>
<evidence type="ECO:0000313" key="10">
    <source>
        <dbReference type="Proteomes" id="UP000696931"/>
    </source>
</evidence>
<feature type="site" description="Important for catalytic activity" evidence="7">
    <location>
        <position position="225"/>
    </location>
</feature>
<keyword evidence="1 7" id="KW-1003">Cell membrane</keyword>
<gene>
    <name evidence="7 9" type="primary">mltG</name>
    <name evidence="9" type="ORF">HZA61_15820</name>
</gene>
<protein>
    <recommendedName>
        <fullName evidence="7">Endolytic murein transglycosylase</fullName>
        <ecNumber evidence="7">4.2.2.29</ecNumber>
    </recommendedName>
    <alternativeName>
        <fullName evidence="7">Peptidoglycan lytic transglycosylase</fullName>
    </alternativeName>
    <alternativeName>
        <fullName evidence="7">Peptidoglycan polymerization terminase</fullName>
    </alternativeName>
</protein>
<sequence length="376" mass="40717">MTAAAARRRGAFRPLRWAWLLLLVALLAPAYELLLPAGLMHPDERRTVIIERGQSLHQIAQELQRAGVIRGTFGFLALARVMHLDRTVKAGQYSFPLGMTVPEILRALDRGMFGLDLLTLPEGLTVREVAERLGERLGVSAASIDSLAHDPALLDSLGVDAPSLEGYLAPDSYEWLPGTAPEVALRTMVRRTLDRVQKATAGCDSLPLGFTPHEVLTLASIVESEAQVNDERPRIARAYLNRLVKGMKLQADPTVGYALGRNPRSKLTLRELRTESPFNTYLHEGLPPGPICNPGLASILAVMNATPDERALYFVARGDGRHMFATTYEQHLSNITAARALQAAYAARKAAQDSAAASAGELPAPAGAIAEPESAR</sequence>
<feature type="compositionally biased region" description="Low complexity" evidence="8">
    <location>
        <begin position="356"/>
        <end position="368"/>
    </location>
</feature>